<dbReference type="Pfam" id="PF25693">
    <property type="entry name" value="Phage_Y01A"/>
    <property type="match status" value="1"/>
</dbReference>
<reference evidence="1" key="1">
    <citation type="submission" date="2015-07" db="EMBL/GenBank/DDBJ databases">
        <title>Isolation and characterization of a novel lytic T4-like coliphage vB_EcoM_JS09 infecting APEC.</title>
        <authorList>
            <person name="Zhou Y."/>
            <person name="Bao H.D."/>
            <person name="Zhang H."/>
            <person name="Wang R."/>
        </authorList>
    </citation>
    <scope>NUCLEOTIDE SEQUENCE</scope>
</reference>
<dbReference type="OrthoDB" id="16232at10239"/>
<dbReference type="GeneID" id="19524889"/>
<dbReference type="Proteomes" id="UP000019733">
    <property type="component" value="Segment"/>
</dbReference>
<accession>A0A060BE01</accession>
<keyword evidence="2" id="KW-1185">Reference proteome</keyword>
<sequence>MVYVYAIVYRDMEGFTVPVPLDEHRPAVFFRKDIADKVFDTLKTQYKTDLKMGVLRMVETPRKFWFNKLEMKHVKLDAETQRLYQRILDTGRIVSIPIAGTLR</sequence>
<organism evidence="1 2">
    <name type="scientific">Escherichia phage vB_EcoM_JS09</name>
    <dbReference type="NCBI Taxonomy" id="1430444"/>
    <lineage>
        <taxon>Viruses</taxon>
        <taxon>Duplodnaviria</taxon>
        <taxon>Heunggongvirae</taxon>
        <taxon>Uroviricota</taxon>
        <taxon>Caudoviricetes</taxon>
        <taxon>Pantevenvirales</taxon>
        <taxon>Straboviridae</taxon>
        <taxon>Tevenvirinae</taxon>
        <taxon>Mosigvirus</taxon>
        <taxon>Mosigvirus JS09</taxon>
    </lineage>
</organism>
<dbReference type="InterPro" id="IPR058010">
    <property type="entry name" value="Y01A"/>
</dbReference>
<proteinExistence type="predicted"/>
<name>A0A060BE01_9CAUD</name>
<dbReference type="RefSeq" id="YP_009037488.1">
    <property type="nucleotide sequence ID" value="NC_024124.2"/>
</dbReference>
<gene>
    <name evidence="1" type="ORF">JS09_0165</name>
</gene>
<dbReference type="KEGG" id="vg:19524889"/>
<evidence type="ECO:0000313" key="1">
    <source>
        <dbReference type="EMBL" id="AIA80131.1"/>
    </source>
</evidence>
<protein>
    <submittedName>
        <fullName evidence="1">Uncharacterized protein</fullName>
    </submittedName>
</protein>
<evidence type="ECO:0000313" key="2">
    <source>
        <dbReference type="Proteomes" id="UP000019733"/>
    </source>
</evidence>
<dbReference type="EMBL" id="KF582788">
    <property type="protein sequence ID" value="AIA80131.1"/>
    <property type="molecule type" value="Genomic_DNA"/>
</dbReference>